<dbReference type="HOGENOM" id="CLU_2772082_0_0_9"/>
<organism evidence="1 2">
    <name type="scientific">Paenibacillus polymyxa (strain SC2)</name>
    <name type="common">Bacillus polymyxa</name>
    <dbReference type="NCBI Taxonomy" id="886882"/>
    <lineage>
        <taxon>Bacteria</taxon>
        <taxon>Bacillati</taxon>
        <taxon>Bacillota</taxon>
        <taxon>Bacilli</taxon>
        <taxon>Bacillales</taxon>
        <taxon>Paenibacillaceae</taxon>
        <taxon>Paenibacillus</taxon>
    </lineage>
</organism>
<evidence type="ECO:0000313" key="1">
    <source>
        <dbReference type="EMBL" id="AKA44311.1"/>
    </source>
</evidence>
<dbReference type="KEGG" id="ppm:PPSC2_21130"/>
<reference evidence="1 2" key="1">
    <citation type="journal article" date="2011" name="J. Bacteriol.">
        <title>Complete genome sequence of Paenibacillus polymyxa SC2, a strain of plant growth-promoting Rhizobacterium with broad-spectrum antimicrobial activity.</title>
        <authorList>
            <person name="Ma M."/>
            <person name="Wang C."/>
            <person name="Ding Y."/>
            <person name="Li L."/>
            <person name="Shen D."/>
            <person name="Jiang X."/>
            <person name="Guan D."/>
            <person name="Cao F."/>
            <person name="Chen H."/>
            <person name="Feng R."/>
            <person name="Wang X."/>
            <person name="Ge Y."/>
            <person name="Yao L."/>
            <person name="Bing X."/>
            <person name="Yang X."/>
            <person name="Li J."/>
            <person name="Du B."/>
        </authorList>
    </citation>
    <scope>NUCLEOTIDE SEQUENCE [LARGE SCALE GENOMIC DNA]</scope>
    <source>
        <strain evidence="1 2">SC2</strain>
    </source>
</reference>
<proteinExistence type="predicted"/>
<name>A0A0D5ZCK5_PAEPS</name>
<accession>A0A0D5ZCK5</accession>
<gene>
    <name evidence="1" type="ORF">PPSC2_21130</name>
</gene>
<dbReference type="PATRIC" id="fig|886882.15.peg.4492"/>
<dbReference type="OrthoDB" id="2639858at2"/>
<sequence>MKRKHIYGVQRENEGSFRLSEIVDIEDVVVGSEPKIITWKKVKRRGGTLTQNWHIRLNEHRFGRGDDRL</sequence>
<dbReference type="EMBL" id="CP002213">
    <property type="protein sequence ID" value="AKA44311.1"/>
    <property type="molecule type" value="Genomic_DNA"/>
</dbReference>
<dbReference type="RefSeq" id="WP_025675432.1">
    <property type="nucleotide sequence ID" value="NC_014622.2"/>
</dbReference>
<dbReference type="AlphaFoldDB" id="A0A0D5ZCK5"/>
<dbReference type="Proteomes" id="UP000006868">
    <property type="component" value="Chromosome"/>
</dbReference>
<dbReference type="STRING" id="1406.LK13_08360"/>
<evidence type="ECO:0000313" key="2">
    <source>
        <dbReference type="Proteomes" id="UP000006868"/>
    </source>
</evidence>
<protein>
    <submittedName>
        <fullName evidence="1">Uncharacterized protein</fullName>
    </submittedName>
</protein>